<feature type="region of interest" description="Disordered" evidence="1">
    <location>
        <begin position="477"/>
        <end position="520"/>
    </location>
</feature>
<dbReference type="Gene3D" id="3.40.50.10190">
    <property type="entry name" value="BRCT domain"/>
    <property type="match status" value="3"/>
</dbReference>
<comment type="caution">
    <text evidence="3">The sequence shown here is derived from an EMBL/GenBank/DDBJ whole genome shotgun (WGS) entry which is preliminary data.</text>
</comment>
<dbReference type="Proteomes" id="UP001353858">
    <property type="component" value="Unassembled WGS sequence"/>
</dbReference>
<dbReference type="EMBL" id="JARPUR010000004">
    <property type="protein sequence ID" value="KAK4877349.1"/>
    <property type="molecule type" value="Genomic_DNA"/>
</dbReference>
<sequence>MMPVNSASETSKPSSSNYLKFNLKPTTKSNVKRSSDETLFETLMNDPVKKDFLLRLLSNEKENIRKYKDVQRNNITPTSKNKRLHCESPSALLRRKVLAKNTDQQSSPLDTGTPPSTPIPFHRLLEGIVAFIEIRSKGMDRSAGAKTLMVSMGAKVAERLERGVTHVVFKDGSFTTYQKAKLLKAHLVSVLWLEAVRKSNNRVPEKYYPALGIESYDVNMSEIFDEYESVVKEEYRRSLAMSSQHNSLQLQKKGRLTSLPSELALNRQTGNSFTPRRMSDVVPSSQEYELESIISYRSIPSSKTNSDINGVDAETSDDDSERGLINGNSISQLKESILCDLESQINQYQERVNESNQNILESLSKESIEHNQSQNDILVNNDHSVSTSSSRSASLLSRKISVISDISLTNNLSNTEVMGKKQSVKRKSLELRDDSTSDSPRKKVRLSELVLSNDSTKSCVSYISPVTPNVQITENSERLPPLRVSEETASNESRSRLRNSLRLSNTILQSGNNRPQSNRKKALIGKKLSLSDKSTDNSEITSTLTILSNDACNGNDSNGIRKSSRLSMHGNQLKGSKSDLEQSSVSINSVSKIGNLRVLLTDCRSDPEMNRFCTKSEDIVVSRHLTQLSECSVKLVPFSNIDLMIDNNTISGNKHVPLASKLITSNNDNEISSELTAIPLENNVCKSSDATKLNSAPRDDNIRTTRRSSRFTKATGEPATSLELTDESVPSHLTDSLGTKSTSIHNRTSQASHNYASSTGKKSTKRKLSFTSSSPDLLTSLNKPKNILEKPLKTNKKSASFCGSGNSDNMSSLRISTTNSSKSENLSGNLKTSRMSKSEVFQVKDSVKNLRRSLRRSTIGGSASKNSETMSSLRVSTDTLSNAENARVTRKSSSKDEIKALSQNVDKDVTNKSKKVLKRKVFRKLYNLHQTIDNTKELSNVNDEVEPLPIPVGSNAKTLIVPLIRLLGNVPNSLKRKKFGVETNTNKKIPSSKKTMPRLTETEVNANSNETSSALNDSSQIQLGTVSSNLSLPQTQLVTQGSRRSTLEFIERPMPKKKVQSLKKIKKSIVCTRLHKPELQAFTTAVKNLGHFYIEDEVTENTTHLIVGESKRTINILKAISRGCWILTKQWLFKSIEVGKWVDEEDYELVDFSPAVKQCRTERQAFGDLYSMDIFNDCGSIYITRHSRPTRSDLTELIKLCKGSVVKNKDDAKIIVGDWVGQDGVKCVTEKWVLDSITSNRMKSLKKYLIRNRS</sequence>
<dbReference type="SUPFAM" id="SSF52113">
    <property type="entry name" value="BRCT domain"/>
    <property type="match status" value="3"/>
</dbReference>
<feature type="compositionally biased region" description="Polar residues" evidence="1">
    <location>
        <begin position="769"/>
        <end position="783"/>
    </location>
</feature>
<dbReference type="PROSITE" id="PS50172">
    <property type="entry name" value="BRCT"/>
    <property type="match status" value="3"/>
</dbReference>
<name>A0AAN7SFU0_9COLE</name>
<feature type="domain" description="BRCT" evidence="2">
    <location>
        <begin position="1086"/>
        <end position="1149"/>
    </location>
</feature>
<evidence type="ECO:0000313" key="4">
    <source>
        <dbReference type="Proteomes" id="UP001353858"/>
    </source>
</evidence>
<dbReference type="PANTHER" id="PTHR14625">
    <property type="entry name" value="MICROCEPHALIN"/>
    <property type="match status" value="1"/>
</dbReference>
<evidence type="ECO:0000259" key="2">
    <source>
        <dbReference type="PROSITE" id="PS50172"/>
    </source>
</evidence>
<dbReference type="Pfam" id="PF12738">
    <property type="entry name" value="PTCB-BRCT"/>
    <property type="match status" value="1"/>
</dbReference>
<keyword evidence="4" id="KW-1185">Reference proteome</keyword>
<gene>
    <name evidence="3" type="ORF">RN001_009855</name>
</gene>
<dbReference type="AlphaFoldDB" id="A0AAN7SFU0"/>
<dbReference type="SMART" id="SM00292">
    <property type="entry name" value="BRCT"/>
    <property type="match status" value="3"/>
</dbReference>
<dbReference type="InterPro" id="IPR022047">
    <property type="entry name" value="Microcephalin-like"/>
</dbReference>
<proteinExistence type="predicted"/>
<feature type="compositionally biased region" description="Basic and acidic residues" evidence="1">
    <location>
        <begin position="427"/>
        <end position="441"/>
    </location>
</feature>
<reference evidence="4" key="1">
    <citation type="submission" date="2023-01" db="EMBL/GenBank/DDBJ databases">
        <title>Key to firefly adult light organ development and bioluminescence: homeobox transcription factors regulate luciferase expression and transportation to peroxisome.</title>
        <authorList>
            <person name="Fu X."/>
        </authorList>
    </citation>
    <scope>NUCLEOTIDE SEQUENCE [LARGE SCALE GENOMIC DNA]</scope>
</reference>
<feature type="compositionally biased region" description="Polar residues" evidence="1">
    <location>
        <begin position="506"/>
        <end position="516"/>
    </location>
</feature>
<organism evidence="3 4">
    <name type="scientific">Aquatica leii</name>
    <dbReference type="NCBI Taxonomy" id="1421715"/>
    <lineage>
        <taxon>Eukaryota</taxon>
        <taxon>Metazoa</taxon>
        <taxon>Ecdysozoa</taxon>
        <taxon>Arthropoda</taxon>
        <taxon>Hexapoda</taxon>
        <taxon>Insecta</taxon>
        <taxon>Pterygota</taxon>
        <taxon>Neoptera</taxon>
        <taxon>Endopterygota</taxon>
        <taxon>Coleoptera</taxon>
        <taxon>Polyphaga</taxon>
        <taxon>Elateriformia</taxon>
        <taxon>Elateroidea</taxon>
        <taxon>Lampyridae</taxon>
        <taxon>Luciolinae</taxon>
        <taxon>Aquatica</taxon>
    </lineage>
</organism>
<protein>
    <recommendedName>
        <fullName evidence="2">BRCT domain-containing protein</fullName>
    </recommendedName>
</protein>
<feature type="compositionally biased region" description="Polar residues" evidence="1">
    <location>
        <begin position="731"/>
        <end position="761"/>
    </location>
</feature>
<evidence type="ECO:0000313" key="3">
    <source>
        <dbReference type="EMBL" id="KAK4877349.1"/>
    </source>
</evidence>
<feature type="compositionally biased region" description="Polar residues" evidence="1">
    <location>
        <begin position="797"/>
        <end position="835"/>
    </location>
</feature>
<dbReference type="InterPro" id="IPR036420">
    <property type="entry name" value="BRCT_dom_sf"/>
</dbReference>
<feature type="domain" description="BRCT" evidence="2">
    <location>
        <begin position="1170"/>
        <end position="1250"/>
    </location>
</feature>
<accession>A0AAN7SFU0</accession>
<feature type="region of interest" description="Disordered" evidence="1">
    <location>
        <begin position="558"/>
        <end position="580"/>
    </location>
</feature>
<dbReference type="CDD" id="cd17716">
    <property type="entry name" value="BRCT_microcephalin_rpt1"/>
    <property type="match status" value="1"/>
</dbReference>
<dbReference type="InterPro" id="IPR001357">
    <property type="entry name" value="BRCT_dom"/>
</dbReference>
<dbReference type="GO" id="GO:0000278">
    <property type="term" value="P:mitotic cell cycle"/>
    <property type="evidence" value="ECO:0007669"/>
    <property type="project" value="TreeGrafter"/>
</dbReference>
<feature type="compositionally biased region" description="Polar residues" evidence="1">
    <location>
        <begin position="859"/>
        <end position="884"/>
    </location>
</feature>
<feature type="region of interest" description="Disordered" evidence="1">
    <location>
        <begin position="264"/>
        <end position="284"/>
    </location>
</feature>
<feature type="region of interest" description="Disordered" evidence="1">
    <location>
        <begin position="418"/>
        <end position="442"/>
    </location>
</feature>
<feature type="domain" description="BRCT" evidence="2">
    <location>
        <begin position="120"/>
        <end position="210"/>
    </location>
</feature>
<dbReference type="PANTHER" id="PTHR14625:SF3">
    <property type="entry name" value="MICROCEPHALIN"/>
    <property type="match status" value="1"/>
</dbReference>
<evidence type="ECO:0000256" key="1">
    <source>
        <dbReference type="SAM" id="MobiDB-lite"/>
    </source>
</evidence>
<dbReference type="Pfam" id="PF00533">
    <property type="entry name" value="BRCT"/>
    <property type="match status" value="1"/>
</dbReference>
<feature type="region of interest" description="Disordered" evidence="1">
    <location>
        <begin position="689"/>
        <end position="898"/>
    </location>
</feature>
<dbReference type="CDD" id="cd17736">
    <property type="entry name" value="BRCT_microcephalin_rpt2"/>
    <property type="match status" value="1"/>
</dbReference>
<feature type="region of interest" description="Disordered" evidence="1">
    <location>
        <begin position="304"/>
        <end position="326"/>
    </location>
</feature>
<dbReference type="CDD" id="cd17751">
    <property type="entry name" value="BRCT_microcephalin_rpt3"/>
    <property type="match status" value="1"/>
</dbReference>